<evidence type="ECO:0000313" key="2">
    <source>
        <dbReference type="EMBL" id="SIN83907.1"/>
    </source>
</evidence>
<name>A0A1N6ELS9_9LACT</name>
<dbReference type="EMBL" id="FSRN01000001">
    <property type="protein sequence ID" value="SIN83907.1"/>
    <property type="molecule type" value="Genomic_DNA"/>
</dbReference>
<accession>A0A1N6ELS9</accession>
<feature type="transmembrane region" description="Helical" evidence="1">
    <location>
        <begin position="85"/>
        <end position="106"/>
    </location>
</feature>
<evidence type="ECO:0000313" key="3">
    <source>
        <dbReference type="Proteomes" id="UP000184758"/>
    </source>
</evidence>
<reference evidence="3" key="1">
    <citation type="submission" date="2016-11" db="EMBL/GenBank/DDBJ databases">
        <authorList>
            <person name="Varghese N."/>
            <person name="Submissions S."/>
        </authorList>
    </citation>
    <scope>NUCLEOTIDE SEQUENCE [LARGE SCALE GENOMIC DNA]</scope>
    <source>
        <strain evidence="3">313</strain>
    </source>
</reference>
<dbReference type="AlphaFoldDB" id="A0A1N6ELS9"/>
<keyword evidence="1" id="KW-0472">Membrane</keyword>
<keyword evidence="1" id="KW-0812">Transmembrane</keyword>
<gene>
    <name evidence="2" type="ORF">SAMN05878443_0068</name>
</gene>
<sequence>MRYSFLPKTSKGKWSVSLFIIFFILSLVGTFISSYLGNTIEYPNPINSPFLGTVIYLRFLAAIMSSLMGLIAIKKDHERSISVYLSVPLGILFFAVIVIFLIANLIGPPN</sequence>
<protein>
    <submittedName>
        <fullName evidence="2">Uncharacterized protein</fullName>
    </submittedName>
</protein>
<evidence type="ECO:0000256" key="1">
    <source>
        <dbReference type="SAM" id="Phobius"/>
    </source>
</evidence>
<feature type="transmembrane region" description="Helical" evidence="1">
    <location>
        <begin position="55"/>
        <end position="73"/>
    </location>
</feature>
<keyword evidence="3" id="KW-1185">Reference proteome</keyword>
<feature type="transmembrane region" description="Helical" evidence="1">
    <location>
        <begin position="12"/>
        <end position="35"/>
    </location>
</feature>
<organism evidence="2 3">
    <name type="scientific">Carnobacterium alterfunditum</name>
    <dbReference type="NCBI Taxonomy" id="28230"/>
    <lineage>
        <taxon>Bacteria</taxon>
        <taxon>Bacillati</taxon>
        <taxon>Bacillota</taxon>
        <taxon>Bacilli</taxon>
        <taxon>Lactobacillales</taxon>
        <taxon>Carnobacteriaceae</taxon>
        <taxon>Carnobacterium</taxon>
    </lineage>
</organism>
<proteinExistence type="predicted"/>
<dbReference type="Proteomes" id="UP000184758">
    <property type="component" value="Unassembled WGS sequence"/>
</dbReference>
<keyword evidence="1" id="KW-1133">Transmembrane helix</keyword>